<reference evidence="4" key="1">
    <citation type="journal article" date="2021" name="PeerJ">
        <title>Extensive microbial diversity within the chicken gut microbiome revealed by metagenomics and culture.</title>
        <authorList>
            <person name="Gilroy R."/>
            <person name="Ravi A."/>
            <person name="Getino M."/>
            <person name="Pursley I."/>
            <person name="Horton D.L."/>
            <person name="Alikhan N.F."/>
            <person name="Baker D."/>
            <person name="Gharbi K."/>
            <person name="Hall N."/>
            <person name="Watson M."/>
            <person name="Adriaenssens E.M."/>
            <person name="Foster-Nyarko E."/>
            <person name="Jarju S."/>
            <person name="Secka A."/>
            <person name="Antonio M."/>
            <person name="Oren A."/>
            <person name="Chaudhuri R.R."/>
            <person name="La Ragione R."/>
            <person name="Hildebrand F."/>
            <person name="Pallen M.J."/>
        </authorList>
    </citation>
    <scope>NUCLEOTIDE SEQUENCE</scope>
    <source>
        <strain evidence="4">CHK187-11901</strain>
    </source>
</reference>
<accession>A0A9D2NQN5</accession>
<dbReference type="NCBIfam" id="TIGR00040">
    <property type="entry name" value="yfcE"/>
    <property type="match status" value="1"/>
</dbReference>
<evidence type="ECO:0000259" key="3">
    <source>
        <dbReference type="Pfam" id="PF12850"/>
    </source>
</evidence>
<dbReference type="GO" id="GO:0016787">
    <property type="term" value="F:hydrolase activity"/>
    <property type="evidence" value="ECO:0007669"/>
    <property type="project" value="UniProtKB-UniRule"/>
</dbReference>
<evidence type="ECO:0000256" key="1">
    <source>
        <dbReference type="ARBA" id="ARBA00008950"/>
    </source>
</evidence>
<feature type="domain" description="Calcineurin-like phosphoesterase" evidence="3">
    <location>
        <begin position="1"/>
        <end position="160"/>
    </location>
</feature>
<dbReference type="EC" id="3.1.4.-" evidence="2"/>
<dbReference type="EMBL" id="DWWM01000023">
    <property type="protein sequence ID" value="HJC36169.1"/>
    <property type="molecule type" value="Genomic_DNA"/>
</dbReference>
<dbReference type="Gene3D" id="3.60.21.10">
    <property type="match status" value="1"/>
</dbReference>
<reference evidence="4" key="2">
    <citation type="submission" date="2021-04" db="EMBL/GenBank/DDBJ databases">
        <authorList>
            <person name="Gilroy R."/>
        </authorList>
    </citation>
    <scope>NUCLEOTIDE SEQUENCE</scope>
    <source>
        <strain evidence="4">CHK187-11901</strain>
    </source>
</reference>
<dbReference type="AlphaFoldDB" id="A0A9D2NQN5"/>
<proteinExistence type="inferred from homology"/>
<dbReference type="PANTHER" id="PTHR11124">
    <property type="entry name" value="VACUOLAR SORTING PROTEIN VPS29"/>
    <property type="match status" value="1"/>
</dbReference>
<evidence type="ECO:0000256" key="2">
    <source>
        <dbReference type="RuleBase" id="RU362039"/>
    </source>
</evidence>
<dbReference type="Pfam" id="PF12850">
    <property type="entry name" value="Metallophos_2"/>
    <property type="match status" value="1"/>
</dbReference>
<comment type="cofactor">
    <cofactor evidence="2">
        <name>a divalent metal cation</name>
        <dbReference type="ChEBI" id="CHEBI:60240"/>
    </cofactor>
</comment>
<gene>
    <name evidence="4" type="ORF">H9702_03445</name>
</gene>
<dbReference type="SUPFAM" id="SSF56300">
    <property type="entry name" value="Metallo-dependent phosphatases"/>
    <property type="match status" value="1"/>
</dbReference>
<dbReference type="Proteomes" id="UP000823896">
    <property type="component" value="Unassembled WGS sequence"/>
</dbReference>
<evidence type="ECO:0000313" key="5">
    <source>
        <dbReference type="Proteomes" id="UP000823896"/>
    </source>
</evidence>
<comment type="similarity">
    <text evidence="1 2">Belongs to the metallophosphoesterase superfamily. YfcE family.</text>
</comment>
<keyword evidence="2" id="KW-0479">Metal-binding</keyword>
<organism evidence="4 5">
    <name type="scientific">Candidatus Merdibacter merdavium</name>
    <dbReference type="NCBI Taxonomy" id="2838692"/>
    <lineage>
        <taxon>Bacteria</taxon>
        <taxon>Bacillati</taxon>
        <taxon>Bacillota</taxon>
        <taxon>Erysipelotrichia</taxon>
        <taxon>Erysipelotrichales</taxon>
        <taxon>Erysipelotrichaceae</taxon>
        <taxon>Merdibacter</taxon>
    </lineage>
</organism>
<dbReference type="GO" id="GO:0046872">
    <property type="term" value="F:metal ion binding"/>
    <property type="evidence" value="ECO:0007669"/>
    <property type="project" value="UniProtKB-KW"/>
</dbReference>
<dbReference type="InterPro" id="IPR024654">
    <property type="entry name" value="Calcineurin-like_PHP_lpxH"/>
</dbReference>
<dbReference type="InterPro" id="IPR029052">
    <property type="entry name" value="Metallo-depent_PP-like"/>
</dbReference>
<evidence type="ECO:0000313" key="4">
    <source>
        <dbReference type="EMBL" id="HJC36169.1"/>
    </source>
</evidence>
<name>A0A9D2NQN5_9FIRM</name>
<comment type="caution">
    <text evidence="4">The sequence shown here is derived from an EMBL/GenBank/DDBJ whole genome shotgun (WGS) entry which is preliminary data.</text>
</comment>
<sequence>MKILLMSDTHGEQKRCEQVIRACPGLDLYIHLGDIGFSPLHLREFKIVRGNHDPSSYLLPEQKIIAAAGMRILLIHGHQAELKIWPYLKDSADPFADMLARSAEALAALALQQGCQAVFHGHTHVFGDVTINGIRLVNPGSLCRGRKGEAGSYALIDVTAGRLRVNRQQLWE</sequence>
<dbReference type="InterPro" id="IPR000979">
    <property type="entry name" value="Phosphodiesterase_MJ0936/Vps29"/>
</dbReference>
<protein>
    <recommendedName>
        <fullName evidence="2">Phosphoesterase</fullName>
        <ecNumber evidence="2">3.1.4.-</ecNumber>
    </recommendedName>
</protein>